<feature type="compositionally biased region" description="Basic and acidic residues" evidence="1">
    <location>
        <begin position="70"/>
        <end position="81"/>
    </location>
</feature>
<dbReference type="EMBL" id="AMZH03000610">
    <property type="protein sequence ID" value="RRT82861.1"/>
    <property type="molecule type" value="Genomic_DNA"/>
</dbReference>
<accession>A0A427B322</accession>
<organism evidence="2 3">
    <name type="scientific">Ensete ventricosum</name>
    <name type="common">Abyssinian banana</name>
    <name type="synonym">Musa ensete</name>
    <dbReference type="NCBI Taxonomy" id="4639"/>
    <lineage>
        <taxon>Eukaryota</taxon>
        <taxon>Viridiplantae</taxon>
        <taxon>Streptophyta</taxon>
        <taxon>Embryophyta</taxon>
        <taxon>Tracheophyta</taxon>
        <taxon>Spermatophyta</taxon>
        <taxon>Magnoliopsida</taxon>
        <taxon>Liliopsida</taxon>
        <taxon>Zingiberales</taxon>
        <taxon>Musaceae</taxon>
        <taxon>Ensete</taxon>
    </lineage>
</organism>
<protein>
    <submittedName>
        <fullName evidence="2">Uncharacterized protein</fullName>
    </submittedName>
</protein>
<name>A0A427B322_ENSVE</name>
<proteinExistence type="predicted"/>
<reference evidence="2 3" key="1">
    <citation type="journal article" date="2014" name="Agronomy (Basel)">
        <title>A Draft Genome Sequence for Ensete ventricosum, the Drought-Tolerant Tree Against Hunger.</title>
        <authorList>
            <person name="Harrison J."/>
            <person name="Moore K.A."/>
            <person name="Paszkiewicz K."/>
            <person name="Jones T."/>
            <person name="Grant M."/>
            <person name="Ambacheew D."/>
            <person name="Muzemil S."/>
            <person name="Studholme D.J."/>
        </authorList>
    </citation>
    <scope>NUCLEOTIDE SEQUENCE [LARGE SCALE GENOMIC DNA]</scope>
</reference>
<evidence type="ECO:0000256" key="1">
    <source>
        <dbReference type="SAM" id="MobiDB-lite"/>
    </source>
</evidence>
<evidence type="ECO:0000313" key="3">
    <source>
        <dbReference type="Proteomes" id="UP000287651"/>
    </source>
</evidence>
<feature type="compositionally biased region" description="Polar residues" evidence="1">
    <location>
        <begin position="51"/>
        <end position="64"/>
    </location>
</feature>
<dbReference type="Proteomes" id="UP000287651">
    <property type="component" value="Unassembled WGS sequence"/>
</dbReference>
<feature type="region of interest" description="Disordered" evidence="1">
    <location>
        <begin position="27"/>
        <end position="88"/>
    </location>
</feature>
<comment type="caution">
    <text evidence="2">The sequence shown here is derived from an EMBL/GenBank/DDBJ whole genome shotgun (WGS) entry which is preliminary data.</text>
</comment>
<gene>
    <name evidence="2" type="ORF">B296_00003989</name>
</gene>
<sequence length="175" mass="19433">MIPSFLRLWDTLCSSIKTAILQREIKKVSKQPKKNSFGRSGERSVEAAKTNDPQQDGLKNSKSGGSLEPIRSKPHEARADPIDPSCDLPGFGIPPNRAAMEPWVDTAEGESATKSRRVPSTPGIGWIRCRIRVVRGFQMDLGFQGRLIWGSARRKGKGEFLFSFFTKGSEKETAR</sequence>
<evidence type="ECO:0000313" key="2">
    <source>
        <dbReference type="EMBL" id="RRT82861.1"/>
    </source>
</evidence>
<dbReference type="AlphaFoldDB" id="A0A427B322"/>